<dbReference type="Pfam" id="PF13579">
    <property type="entry name" value="Glyco_trans_4_4"/>
    <property type="match status" value="1"/>
</dbReference>
<proteinExistence type="predicted"/>
<dbReference type="InterPro" id="IPR001296">
    <property type="entry name" value="Glyco_trans_1"/>
</dbReference>
<dbReference type="AlphaFoldDB" id="A5D3B6"/>
<name>A5D3B6_PELTS</name>
<gene>
    <name evidence="3" type="primary">RfaG</name>
    <name evidence="3" type="ordered locus">PTH_1096</name>
</gene>
<keyword evidence="4" id="KW-1185">Reference proteome</keyword>
<sequence length="403" mass="45399">MVCPEERTVTNDLAKSNGRPRVIHVTTIGITALRALLAQCRYFREKGLEVGFVFSPSPEGNILRRLGFPVKEIYIDRKINPWTDFRSIIKLYGFFRLVRPRIVHTHTSKAGVVGRIAASLAGVPNVLHTVHGFPFHPGMPGVKQRFYRQIEKWMAGLTHIMFSQSREDVATALELGIKPRRGDLIYIGNGVDLGEFDPGLYPIPRRCLVRKELAIGETEPVITMIGRINREKGYHDLVEALQGVKDLPWRALFIGPDEGFLPAVKKQIERSGLEDRIRVLGQRGDIADLLSVTDIYVLPSYREGLPRSLIEAQAMALPCVATDIRGCREVVEDGVTGLLVKPGDSVTLGRALRKLLLEPELRFKMGREGRLRMCRFFNEAEVARRIMAVYEEVLGNEKNSCYD</sequence>
<organism evidence="3 4">
    <name type="scientific">Pelotomaculum thermopropionicum (strain DSM 13744 / JCM 10971 / SI)</name>
    <dbReference type="NCBI Taxonomy" id="370438"/>
    <lineage>
        <taxon>Bacteria</taxon>
        <taxon>Bacillati</taxon>
        <taxon>Bacillota</taxon>
        <taxon>Clostridia</taxon>
        <taxon>Eubacteriales</taxon>
        <taxon>Desulfotomaculaceae</taxon>
        <taxon>Pelotomaculum</taxon>
    </lineage>
</organism>
<dbReference type="PANTHER" id="PTHR12526">
    <property type="entry name" value="GLYCOSYLTRANSFERASE"/>
    <property type="match status" value="1"/>
</dbReference>
<reference evidence="4" key="1">
    <citation type="journal article" date="2008" name="Genome Res.">
        <title>The genome of Pelotomaculum thermopropionicum reveals niche-associated evolution in anaerobic microbiota.</title>
        <authorList>
            <person name="Kosaka T."/>
            <person name="Kato S."/>
            <person name="Shimoyama T."/>
            <person name="Ishii S."/>
            <person name="Abe T."/>
            <person name="Watanabe K."/>
        </authorList>
    </citation>
    <scope>NUCLEOTIDE SEQUENCE [LARGE SCALE GENOMIC DNA]</scope>
    <source>
        <strain evidence="4">DSM 13744 / JCM 10971 / SI</strain>
    </source>
</reference>
<dbReference type="Pfam" id="PF00534">
    <property type="entry name" value="Glycos_transf_1"/>
    <property type="match status" value="1"/>
</dbReference>
<protein>
    <submittedName>
        <fullName evidence="3">Glycosyltransferase</fullName>
    </submittedName>
</protein>
<dbReference type="InterPro" id="IPR028098">
    <property type="entry name" value="Glyco_trans_4-like_N"/>
</dbReference>
<dbReference type="eggNOG" id="COG0438">
    <property type="taxonomic scope" value="Bacteria"/>
</dbReference>
<evidence type="ECO:0000259" key="2">
    <source>
        <dbReference type="Pfam" id="PF13579"/>
    </source>
</evidence>
<dbReference type="Proteomes" id="UP000006556">
    <property type="component" value="Chromosome"/>
</dbReference>
<dbReference type="Gene3D" id="3.40.50.2000">
    <property type="entry name" value="Glycogen Phosphorylase B"/>
    <property type="match status" value="2"/>
</dbReference>
<dbReference type="KEGG" id="pth:PTH_1096"/>
<dbReference type="GO" id="GO:0016757">
    <property type="term" value="F:glycosyltransferase activity"/>
    <property type="evidence" value="ECO:0007669"/>
    <property type="project" value="InterPro"/>
</dbReference>
<dbReference type="STRING" id="370438.PTH_1096"/>
<dbReference type="SUPFAM" id="SSF53756">
    <property type="entry name" value="UDP-Glycosyltransferase/glycogen phosphorylase"/>
    <property type="match status" value="1"/>
</dbReference>
<evidence type="ECO:0000259" key="1">
    <source>
        <dbReference type="Pfam" id="PF00534"/>
    </source>
</evidence>
<keyword evidence="3" id="KW-0808">Transferase</keyword>
<feature type="domain" description="Glycosyltransferase subfamily 4-like N-terminal" evidence="2">
    <location>
        <begin position="35"/>
        <end position="186"/>
    </location>
</feature>
<accession>A5D3B6</accession>
<dbReference type="CAZy" id="GT4">
    <property type="family name" value="Glycosyltransferase Family 4"/>
</dbReference>
<dbReference type="HOGENOM" id="CLU_009583_8_1_9"/>
<evidence type="ECO:0000313" key="3">
    <source>
        <dbReference type="EMBL" id="BAF59277.1"/>
    </source>
</evidence>
<dbReference type="EMBL" id="AP009389">
    <property type="protein sequence ID" value="BAF59277.1"/>
    <property type="molecule type" value="Genomic_DNA"/>
</dbReference>
<evidence type="ECO:0000313" key="4">
    <source>
        <dbReference type="Proteomes" id="UP000006556"/>
    </source>
</evidence>
<feature type="domain" description="Glycosyl transferase family 1" evidence="1">
    <location>
        <begin position="210"/>
        <end position="371"/>
    </location>
</feature>
<dbReference type="CDD" id="cd03808">
    <property type="entry name" value="GT4_CapM-like"/>
    <property type="match status" value="1"/>
</dbReference>